<dbReference type="InterPro" id="IPR043936">
    <property type="entry name" value="HOOK_N"/>
</dbReference>
<comment type="subcellular location">
    <subcellularLocation>
        <location evidence="1">Cytoplasm</location>
    </subcellularLocation>
</comment>
<reference evidence="5" key="2">
    <citation type="submission" date="2025-09" db="UniProtKB">
        <authorList>
            <consortium name="Ensembl"/>
        </authorList>
    </citation>
    <scope>IDENTIFICATION</scope>
</reference>
<proteinExistence type="predicted"/>
<dbReference type="GO" id="GO:0008017">
    <property type="term" value="F:microtubule binding"/>
    <property type="evidence" value="ECO:0007669"/>
    <property type="project" value="TreeGrafter"/>
</dbReference>
<evidence type="ECO:0000313" key="6">
    <source>
        <dbReference type="Proteomes" id="UP000694415"/>
    </source>
</evidence>
<keyword evidence="6" id="KW-1185">Reference proteome</keyword>
<dbReference type="GO" id="GO:0031122">
    <property type="term" value="P:cytoplasmic microtubule organization"/>
    <property type="evidence" value="ECO:0007669"/>
    <property type="project" value="TreeGrafter"/>
</dbReference>
<accession>A0A8C6GVF7</accession>
<dbReference type="Ensembl" id="ENSMSIT00000015998.1">
    <property type="protein sequence ID" value="ENSMSIP00000012611.1"/>
    <property type="gene ID" value="ENSMSIG00000010792.1"/>
</dbReference>
<evidence type="ECO:0000259" key="4">
    <source>
        <dbReference type="Pfam" id="PF19047"/>
    </source>
</evidence>
<protein>
    <submittedName>
        <fullName evidence="5">Coiled-coil domain containing 88C</fullName>
    </submittedName>
</protein>
<dbReference type="Proteomes" id="UP000694415">
    <property type="component" value="Unplaced"/>
</dbReference>
<dbReference type="SUPFAM" id="SSF116907">
    <property type="entry name" value="Hook domain"/>
    <property type="match status" value="1"/>
</dbReference>
<dbReference type="InterPro" id="IPR036872">
    <property type="entry name" value="CH_dom_sf"/>
</dbReference>
<dbReference type="AlphaFoldDB" id="A0A8C6GVF7"/>
<keyword evidence="2" id="KW-0963">Cytoplasm</keyword>
<keyword evidence="3" id="KW-0175">Coiled coil</keyword>
<dbReference type="Pfam" id="PF19047">
    <property type="entry name" value="HOOK_N"/>
    <property type="match status" value="1"/>
</dbReference>
<dbReference type="GO" id="GO:0051959">
    <property type="term" value="F:dynein light intermediate chain binding"/>
    <property type="evidence" value="ECO:0007669"/>
    <property type="project" value="TreeGrafter"/>
</dbReference>
<dbReference type="GO" id="GO:0005813">
    <property type="term" value="C:centrosome"/>
    <property type="evidence" value="ECO:0007669"/>
    <property type="project" value="TreeGrafter"/>
</dbReference>
<dbReference type="PANTHER" id="PTHR18947:SF31">
    <property type="entry name" value="PROTEIN DAPLE"/>
    <property type="match status" value="1"/>
</dbReference>
<dbReference type="Gene3D" id="1.10.418.10">
    <property type="entry name" value="Calponin-like domain"/>
    <property type="match status" value="1"/>
</dbReference>
<dbReference type="GO" id="GO:0030705">
    <property type="term" value="P:cytoskeleton-dependent intracellular transport"/>
    <property type="evidence" value="ECO:0007669"/>
    <property type="project" value="InterPro"/>
</dbReference>
<sequence length="225" mass="24724">MDVTVSQLVELFLQSPLVTWVKTFGSFGSGHQDNLTLYMDLVDGIFLNQIMLQIDPRPSNQRINKHVNNDVNLRIQNLSILVRNIKTYYQEVLQQLIVMNLPNVLMIGKDPLSGCLVVPACEDPPHSTSLHQQQEGAFGPPNSSSGFVQPPLGSREGWDLKDVYGDPGEVGCFSENCVVFQVDVGLVLARRQMTACKVAVPARAAVLSALRAEEELEKACSCASL</sequence>
<evidence type="ECO:0000313" key="5">
    <source>
        <dbReference type="Ensembl" id="ENSMSIP00000012611.1"/>
    </source>
</evidence>
<organism evidence="5 6">
    <name type="scientific">Mus spicilegus</name>
    <name type="common">Mound-building mouse</name>
    <dbReference type="NCBI Taxonomy" id="10103"/>
    <lineage>
        <taxon>Eukaryota</taxon>
        <taxon>Metazoa</taxon>
        <taxon>Chordata</taxon>
        <taxon>Craniata</taxon>
        <taxon>Vertebrata</taxon>
        <taxon>Euteleostomi</taxon>
        <taxon>Mammalia</taxon>
        <taxon>Eutheria</taxon>
        <taxon>Euarchontoglires</taxon>
        <taxon>Glires</taxon>
        <taxon>Rodentia</taxon>
        <taxon>Myomorpha</taxon>
        <taxon>Muroidea</taxon>
        <taxon>Muridae</taxon>
        <taxon>Murinae</taxon>
        <taxon>Mus</taxon>
        <taxon>Mus</taxon>
    </lineage>
</organism>
<feature type="domain" description="HOOK N-terminal" evidence="4">
    <location>
        <begin position="16"/>
        <end position="109"/>
    </location>
</feature>
<name>A0A8C6GVF7_MUSSI</name>
<dbReference type="GO" id="GO:0005737">
    <property type="term" value="C:cytoplasm"/>
    <property type="evidence" value="ECO:0007669"/>
    <property type="project" value="UniProtKB-SubCell"/>
</dbReference>
<reference evidence="5" key="1">
    <citation type="submission" date="2025-08" db="UniProtKB">
        <authorList>
            <consortium name="Ensembl"/>
        </authorList>
    </citation>
    <scope>IDENTIFICATION</scope>
</reference>
<evidence type="ECO:0000256" key="3">
    <source>
        <dbReference type="ARBA" id="ARBA00023054"/>
    </source>
</evidence>
<dbReference type="PANTHER" id="PTHR18947">
    <property type="entry name" value="HOOK PROTEINS"/>
    <property type="match status" value="1"/>
</dbReference>
<evidence type="ECO:0000256" key="1">
    <source>
        <dbReference type="ARBA" id="ARBA00004496"/>
    </source>
</evidence>
<evidence type="ECO:0000256" key="2">
    <source>
        <dbReference type="ARBA" id="ARBA00022490"/>
    </source>
</evidence>
<dbReference type="GeneTree" id="ENSGT00940000154785"/>